<dbReference type="Proteomes" id="UP000287394">
    <property type="component" value="Chromosome"/>
</dbReference>
<dbReference type="EMBL" id="AP025739">
    <property type="protein sequence ID" value="BDI32402.1"/>
    <property type="molecule type" value="Genomic_DNA"/>
</dbReference>
<protein>
    <submittedName>
        <fullName evidence="1">Uncharacterized protein</fullName>
    </submittedName>
</protein>
<accession>A0A402CX45</accession>
<sequence length="132" mass="15275">MSMLWNTGGPARQLTEKDVKICSLCGALNHMKNSDCFTCGWQGVFERDPAMIHLAWQRLYDQFERVEPRHIGMHRPAPMGDFGVVSPRRPMPAFAARISNWWRRIMAERDERAAQREAKLRAQHFPPNELGV</sequence>
<evidence type="ECO:0000313" key="2">
    <source>
        <dbReference type="Proteomes" id="UP000287394"/>
    </source>
</evidence>
<proteinExistence type="predicted"/>
<dbReference type="KEGG" id="ccot:CCAX7_44530"/>
<evidence type="ECO:0000313" key="1">
    <source>
        <dbReference type="EMBL" id="BDI32402.1"/>
    </source>
</evidence>
<keyword evidence="2" id="KW-1185">Reference proteome</keyword>
<reference evidence="1 2" key="1">
    <citation type="journal article" date="2019" name="Int. J. Syst. Evol. Microbiol.">
        <title>Capsulimonas corticalis gen. nov., sp. nov., an aerobic capsulated bacterium, of a novel bacterial order, Capsulimonadales ord. nov., of the class Armatimonadia of the phylum Armatimonadetes.</title>
        <authorList>
            <person name="Li J."/>
            <person name="Kudo C."/>
            <person name="Tonouchi A."/>
        </authorList>
    </citation>
    <scope>NUCLEOTIDE SEQUENCE [LARGE SCALE GENOMIC DNA]</scope>
    <source>
        <strain evidence="1 2">AX-7</strain>
    </source>
</reference>
<gene>
    <name evidence="1" type="ORF">CCAX7_44530</name>
</gene>
<name>A0A402CX45_9BACT</name>
<organism evidence="1 2">
    <name type="scientific">Capsulimonas corticalis</name>
    <dbReference type="NCBI Taxonomy" id="2219043"/>
    <lineage>
        <taxon>Bacteria</taxon>
        <taxon>Bacillati</taxon>
        <taxon>Armatimonadota</taxon>
        <taxon>Armatimonadia</taxon>
        <taxon>Capsulimonadales</taxon>
        <taxon>Capsulimonadaceae</taxon>
        <taxon>Capsulimonas</taxon>
    </lineage>
</organism>
<dbReference type="RefSeq" id="WP_125206029.1">
    <property type="nucleotide sequence ID" value="NZ_AP025739.1"/>
</dbReference>
<dbReference type="AlphaFoldDB" id="A0A402CX45"/>